<feature type="transmembrane region" description="Helical" evidence="17">
    <location>
        <begin position="645"/>
        <end position="666"/>
    </location>
</feature>
<comment type="cofactor">
    <cofactor evidence="1">
        <name>Zn(2+)</name>
        <dbReference type="ChEBI" id="CHEBI:29105"/>
    </cofactor>
</comment>
<dbReference type="EC" id="3.4.-.-" evidence="15"/>
<evidence type="ECO:0000256" key="14">
    <source>
        <dbReference type="ARBA" id="ARBA00023180"/>
    </source>
</evidence>
<evidence type="ECO:0000256" key="1">
    <source>
        <dbReference type="ARBA" id="ARBA00001947"/>
    </source>
</evidence>
<evidence type="ECO:0000313" key="22">
    <source>
        <dbReference type="Proteomes" id="UP001556367"/>
    </source>
</evidence>
<comment type="function">
    <text evidence="2">May be involved in vacuolar sorting and osmoregulation.</text>
</comment>
<evidence type="ECO:0000256" key="15">
    <source>
        <dbReference type="RuleBase" id="RU361240"/>
    </source>
</evidence>
<dbReference type="InterPro" id="IPR007484">
    <property type="entry name" value="Peptidase_M28"/>
</dbReference>
<evidence type="ECO:0000256" key="12">
    <source>
        <dbReference type="ARBA" id="ARBA00023049"/>
    </source>
</evidence>
<keyword evidence="8 15" id="KW-0479">Metal-binding</keyword>
<feature type="transmembrane region" description="Helical" evidence="17">
    <location>
        <begin position="705"/>
        <end position="727"/>
    </location>
</feature>
<feature type="transmembrane region" description="Helical" evidence="17">
    <location>
        <begin position="678"/>
        <end position="698"/>
    </location>
</feature>
<keyword evidence="7 17" id="KW-0812">Transmembrane</keyword>
<dbReference type="InterPro" id="IPR045175">
    <property type="entry name" value="M28_fam"/>
</dbReference>
<feature type="region of interest" description="Disordered" evidence="16">
    <location>
        <begin position="580"/>
        <end position="602"/>
    </location>
</feature>
<keyword evidence="13 17" id="KW-0472">Membrane</keyword>
<keyword evidence="14" id="KW-0325">Glycoprotein</keyword>
<dbReference type="InterPro" id="IPR053975">
    <property type="entry name" value="PFF1_C"/>
</dbReference>
<evidence type="ECO:0000256" key="9">
    <source>
        <dbReference type="ARBA" id="ARBA00022801"/>
    </source>
</evidence>
<evidence type="ECO:0000313" key="21">
    <source>
        <dbReference type="EMBL" id="KAL0955569.1"/>
    </source>
</evidence>
<comment type="caution">
    <text evidence="21">The sequence shown here is derived from an EMBL/GenBank/DDBJ whole genome shotgun (WGS) entry which is preliminary data.</text>
</comment>
<dbReference type="SUPFAM" id="SSF53187">
    <property type="entry name" value="Zn-dependent exopeptidases"/>
    <property type="match status" value="1"/>
</dbReference>
<proteinExistence type="inferred from homology"/>
<keyword evidence="5" id="KW-0926">Vacuole</keyword>
<evidence type="ECO:0000256" key="10">
    <source>
        <dbReference type="ARBA" id="ARBA00022833"/>
    </source>
</evidence>
<accession>A0ABR3JIY4</accession>
<dbReference type="InterPro" id="IPR053976">
    <property type="entry name" value="PFF1_TM"/>
</dbReference>
<feature type="transmembrane region" description="Helical" evidence="17">
    <location>
        <begin position="352"/>
        <end position="374"/>
    </location>
</feature>
<keyword evidence="10 15" id="KW-0862">Zinc</keyword>
<feature type="transmembrane region" description="Helical" evidence="17">
    <location>
        <begin position="497"/>
        <end position="517"/>
    </location>
</feature>
<keyword evidence="9 15" id="KW-0378">Hydrolase</keyword>
<keyword evidence="22" id="KW-1185">Reference proteome</keyword>
<reference evidence="22" key="1">
    <citation type="submission" date="2024-06" db="EMBL/GenBank/DDBJ databases">
        <title>Multi-omics analyses provide insights into the biosynthesis of the anticancer antibiotic pleurotin in Hohenbuehelia grisea.</title>
        <authorList>
            <person name="Weaver J.A."/>
            <person name="Alberti F."/>
        </authorList>
    </citation>
    <scope>NUCLEOTIDE SEQUENCE [LARGE SCALE GENOMIC DNA]</scope>
    <source>
        <strain evidence="22">T-177</strain>
    </source>
</reference>
<feature type="transmembrane region" description="Helical" evidence="17">
    <location>
        <begin position="452"/>
        <end position="472"/>
    </location>
</feature>
<dbReference type="CDD" id="cd03875">
    <property type="entry name" value="M28_Fxna_like"/>
    <property type="match status" value="1"/>
</dbReference>
<keyword evidence="6 15" id="KW-0645">Protease</keyword>
<comment type="similarity">
    <text evidence="4 15">Belongs to the peptidase M28 family.</text>
</comment>
<feature type="compositionally biased region" description="Acidic residues" evidence="16">
    <location>
        <begin position="585"/>
        <end position="594"/>
    </location>
</feature>
<evidence type="ECO:0000256" key="17">
    <source>
        <dbReference type="SAM" id="Phobius"/>
    </source>
</evidence>
<organism evidence="21 22">
    <name type="scientific">Hohenbuehelia grisea</name>
    <dbReference type="NCBI Taxonomy" id="104357"/>
    <lineage>
        <taxon>Eukaryota</taxon>
        <taxon>Fungi</taxon>
        <taxon>Dikarya</taxon>
        <taxon>Basidiomycota</taxon>
        <taxon>Agaricomycotina</taxon>
        <taxon>Agaricomycetes</taxon>
        <taxon>Agaricomycetidae</taxon>
        <taxon>Agaricales</taxon>
        <taxon>Pleurotineae</taxon>
        <taxon>Pleurotaceae</taxon>
        <taxon>Hohenbuehelia</taxon>
    </lineage>
</organism>
<evidence type="ECO:0000256" key="2">
    <source>
        <dbReference type="ARBA" id="ARBA00003273"/>
    </source>
</evidence>
<evidence type="ECO:0000259" key="20">
    <source>
        <dbReference type="Pfam" id="PF22251"/>
    </source>
</evidence>
<evidence type="ECO:0000256" key="3">
    <source>
        <dbReference type="ARBA" id="ARBA00004128"/>
    </source>
</evidence>
<feature type="transmembrane region" description="Helical" evidence="17">
    <location>
        <begin position="419"/>
        <end position="440"/>
    </location>
</feature>
<keyword evidence="11 17" id="KW-1133">Transmembrane helix</keyword>
<comment type="subcellular location">
    <subcellularLocation>
        <location evidence="3">Vacuole membrane</location>
        <topology evidence="3">Multi-pass membrane protein</topology>
    </subcellularLocation>
</comment>
<dbReference type="PANTHER" id="PTHR12147:SF58">
    <property type="entry name" value="VACUOLAR MEMBRANE PROTEASE"/>
    <property type="match status" value="1"/>
</dbReference>
<sequence>MTISKLISSSFAFRLIPTTLLAILVYVVIFVSVLVTDQVPSISKDQHGLDLSQAYSDLREITNKPHPYNSHSNDQVHRHILSRVQGIAQTHPDVHVVNDLLSNGSWSSRGYGVYFEGTNILVKIDGSEAAESNGVLFSAHYDSVSTASGTTDDGMGVVTLIQLVDYFARNQPKRTVVFNINNGEEDWLNGAHAFLKHPWSALVDTFLNLEGAASGGRPILFRATSSSPLRAFSSSHVPHPHANVISADAFARGVIRSGTDYSVYTEGADMQGLDLAFYKGRSRYHTKYDAIPFTDGGKRSLWSMMEAALGAGLALANDDSTHTPDADAPVYFDLFGSALILFSLPTLITANIVILVLGIVFLILLAACAHIILLETQRRAQAQNGNAPHAPDQRSALRHLWDRLISLGWLPGLWRRAKFWVALTASLALQVGFVALIVYLNPLIVYSSPYVVLLSSLSLAYLSLSVIMNIPVKLSPYPARSRFSLGRFALIPEQQKYTTLMQTYLLTWLLLIAATITSKNSGIGGLYAVTAWNIVAWTGCALACMEEMVGARGTKVWEAQGHGALVGGRRMVRGVRYDAPQGQASEDEAETPDGEEAHGGEVETAPTEITPLIAQQRRASYSAKLEGEAQDPEDHGAIGWWIAQMLVVVPLPVILVSHIGVILVGALPQTLADGSSAVVVYAALSFVSLLLVLPLAPFMIKMHRLVSVIMLALFAATLLYSSVVFPFSQDAPLKVFFQQFVHVDLGLANTTHLHLPDAHAEPLSVTTALTGLKDYLPGIIAELPSADGKIIDCAPDPARVGLTTCKWPSDLTPSPGFASIGESDPHRGHGQPHRKRAWLNASVVRLNATAAQVKLRGTNTRSCRVYLDTRAIEAYEVEGGAGGMQHGYGVGEEGLREVRLWSRTWDREFVVDVVWKDEGRTDVDNAQGMLGANEVPSGEFKGRVACEWAEYESGSTGNSAAARIPAYEEVLTFLPKWAVASKSNDGLVEVWAEFSL</sequence>
<dbReference type="Pfam" id="PF22251">
    <property type="entry name" value="PFF1_TM"/>
    <property type="match status" value="1"/>
</dbReference>
<feature type="transmembrane region" description="Helical" evidence="17">
    <location>
        <begin position="523"/>
        <end position="545"/>
    </location>
</feature>
<feature type="domain" description="Vacuolar membrane protease C-terminal" evidence="19">
    <location>
        <begin position="733"/>
        <end position="990"/>
    </location>
</feature>
<dbReference type="Proteomes" id="UP001556367">
    <property type="component" value="Unassembled WGS sequence"/>
</dbReference>
<evidence type="ECO:0000256" key="6">
    <source>
        <dbReference type="ARBA" id="ARBA00022670"/>
    </source>
</evidence>
<feature type="domain" description="Peptidase M28" evidence="18">
    <location>
        <begin position="119"/>
        <end position="295"/>
    </location>
</feature>
<evidence type="ECO:0000256" key="7">
    <source>
        <dbReference type="ARBA" id="ARBA00022692"/>
    </source>
</evidence>
<evidence type="ECO:0000259" key="18">
    <source>
        <dbReference type="Pfam" id="PF04389"/>
    </source>
</evidence>
<evidence type="ECO:0000256" key="11">
    <source>
        <dbReference type="ARBA" id="ARBA00022989"/>
    </source>
</evidence>
<dbReference type="InterPro" id="IPR048024">
    <property type="entry name" value="Fxna-like_M28_dom"/>
</dbReference>
<dbReference type="Gene3D" id="3.40.630.10">
    <property type="entry name" value="Zn peptidases"/>
    <property type="match status" value="1"/>
</dbReference>
<protein>
    <recommendedName>
        <fullName evidence="15">Peptide hydrolase</fullName>
        <ecNumber evidence="15">3.4.-.-</ecNumber>
    </recommendedName>
</protein>
<evidence type="ECO:0000259" key="19">
    <source>
        <dbReference type="Pfam" id="PF22250"/>
    </source>
</evidence>
<evidence type="ECO:0000256" key="13">
    <source>
        <dbReference type="ARBA" id="ARBA00023136"/>
    </source>
</evidence>
<name>A0ABR3JIY4_9AGAR</name>
<dbReference type="PANTHER" id="PTHR12147">
    <property type="entry name" value="METALLOPEPTIDASE M28 FAMILY MEMBER"/>
    <property type="match status" value="1"/>
</dbReference>
<dbReference type="EMBL" id="JASNQZ010000006">
    <property type="protein sequence ID" value="KAL0955569.1"/>
    <property type="molecule type" value="Genomic_DNA"/>
</dbReference>
<gene>
    <name evidence="21" type="ORF">HGRIS_001809</name>
</gene>
<evidence type="ECO:0000256" key="4">
    <source>
        <dbReference type="ARBA" id="ARBA00010918"/>
    </source>
</evidence>
<dbReference type="Pfam" id="PF22250">
    <property type="entry name" value="PFF1_C"/>
    <property type="match status" value="1"/>
</dbReference>
<evidence type="ECO:0000256" key="5">
    <source>
        <dbReference type="ARBA" id="ARBA00022554"/>
    </source>
</evidence>
<evidence type="ECO:0000256" key="8">
    <source>
        <dbReference type="ARBA" id="ARBA00022723"/>
    </source>
</evidence>
<keyword evidence="12" id="KW-0482">Metalloprotease</keyword>
<feature type="domain" description="Vacuolar membrane protease transmembrane" evidence="20">
    <location>
        <begin position="419"/>
        <end position="702"/>
    </location>
</feature>
<feature type="transmembrane region" description="Helical" evidence="17">
    <location>
        <begin position="12"/>
        <end position="35"/>
    </location>
</feature>
<dbReference type="Pfam" id="PF04389">
    <property type="entry name" value="Peptidase_M28"/>
    <property type="match status" value="1"/>
</dbReference>
<evidence type="ECO:0000256" key="16">
    <source>
        <dbReference type="SAM" id="MobiDB-lite"/>
    </source>
</evidence>